<keyword evidence="11 18" id="KW-0443">Lipid metabolism</keyword>
<comment type="caution">
    <text evidence="18">Lacks conserved residue(s) required for the propagation of feature annotation.</text>
</comment>
<feature type="transmembrane region" description="Helical" evidence="18">
    <location>
        <begin position="113"/>
        <end position="134"/>
    </location>
</feature>
<evidence type="ECO:0000256" key="10">
    <source>
        <dbReference type="ARBA" id="ARBA00023011"/>
    </source>
</evidence>
<keyword evidence="10 18" id="KW-0756">Sterol biosynthesis</keyword>
<dbReference type="EMBL" id="MU003770">
    <property type="protein sequence ID" value="KAF2724680.1"/>
    <property type="molecule type" value="Genomic_DNA"/>
</dbReference>
<keyword evidence="12 18" id="KW-0472">Membrane</keyword>
<evidence type="ECO:0000256" key="12">
    <source>
        <dbReference type="ARBA" id="ARBA00023136"/>
    </source>
</evidence>
<organism evidence="20 21">
    <name type="scientific">Polychaeton citri CBS 116435</name>
    <dbReference type="NCBI Taxonomy" id="1314669"/>
    <lineage>
        <taxon>Eukaryota</taxon>
        <taxon>Fungi</taxon>
        <taxon>Dikarya</taxon>
        <taxon>Ascomycota</taxon>
        <taxon>Pezizomycotina</taxon>
        <taxon>Dothideomycetes</taxon>
        <taxon>Dothideomycetidae</taxon>
        <taxon>Capnodiales</taxon>
        <taxon>Capnodiaceae</taxon>
        <taxon>Polychaeton</taxon>
    </lineage>
</organism>
<keyword evidence="8 18" id="KW-1133">Transmembrane helix</keyword>
<evidence type="ECO:0000256" key="1">
    <source>
        <dbReference type="ARBA" id="ARBA00004477"/>
    </source>
</evidence>
<keyword evidence="4 18" id="KW-0812">Transmembrane</keyword>
<evidence type="ECO:0000256" key="6">
    <source>
        <dbReference type="ARBA" id="ARBA00022857"/>
    </source>
</evidence>
<comment type="subcellular location">
    <subcellularLocation>
        <location evidence="1">Endoplasmic reticulum membrane</location>
        <topology evidence="1">Multi-pass membrane protein</topology>
    </subcellularLocation>
</comment>
<evidence type="ECO:0000256" key="8">
    <source>
        <dbReference type="ARBA" id="ARBA00022989"/>
    </source>
</evidence>
<evidence type="ECO:0000256" key="19">
    <source>
        <dbReference type="SAM" id="MobiDB-lite"/>
    </source>
</evidence>
<dbReference type="Gene3D" id="1.20.120.1630">
    <property type="match status" value="1"/>
</dbReference>
<evidence type="ECO:0000256" key="15">
    <source>
        <dbReference type="ARBA" id="ARBA00029435"/>
    </source>
</evidence>
<keyword evidence="6" id="KW-0521">NADP</keyword>
<evidence type="ECO:0000256" key="7">
    <source>
        <dbReference type="ARBA" id="ARBA00022955"/>
    </source>
</evidence>
<comment type="similarity">
    <text evidence="2 18">Belongs to the ERG4/ERG24 family.</text>
</comment>
<evidence type="ECO:0000256" key="16">
    <source>
        <dbReference type="ARBA" id="ARBA00038892"/>
    </source>
</evidence>
<evidence type="ECO:0000256" key="11">
    <source>
        <dbReference type="ARBA" id="ARBA00023098"/>
    </source>
</evidence>
<feature type="transmembrane region" description="Helical" evidence="18">
    <location>
        <begin position="362"/>
        <end position="386"/>
    </location>
</feature>
<keyword evidence="13 18" id="KW-1207">Sterol metabolism</keyword>
<dbReference type="InterPro" id="IPR001171">
    <property type="entry name" value="ERG24_DHCR-like"/>
</dbReference>
<keyword evidence="3 18" id="KW-0444">Lipid biosynthesis</keyword>
<keyword evidence="7 18" id="KW-0752">Steroid biosynthesis</keyword>
<dbReference type="Pfam" id="PF01222">
    <property type="entry name" value="ERG4_ERG24"/>
    <property type="match status" value="1"/>
</dbReference>
<reference evidence="20" key="1">
    <citation type="journal article" date="2020" name="Stud. Mycol.">
        <title>101 Dothideomycetes genomes: a test case for predicting lifestyles and emergence of pathogens.</title>
        <authorList>
            <person name="Haridas S."/>
            <person name="Albert R."/>
            <person name="Binder M."/>
            <person name="Bloem J."/>
            <person name="Labutti K."/>
            <person name="Salamov A."/>
            <person name="Andreopoulos B."/>
            <person name="Baker S."/>
            <person name="Barry K."/>
            <person name="Bills G."/>
            <person name="Bluhm B."/>
            <person name="Cannon C."/>
            <person name="Castanera R."/>
            <person name="Culley D."/>
            <person name="Daum C."/>
            <person name="Ezra D."/>
            <person name="Gonzalez J."/>
            <person name="Henrissat B."/>
            <person name="Kuo A."/>
            <person name="Liang C."/>
            <person name="Lipzen A."/>
            <person name="Lutzoni F."/>
            <person name="Magnuson J."/>
            <person name="Mondo S."/>
            <person name="Nolan M."/>
            <person name="Ohm R."/>
            <person name="Pangilinan J."/>
            <person name="Park H.-J."/>
            <person name="Ramirez L."/>
            <person name="Alfaro M."/>
            <person name="Sun H."/>
            <person name="Tritt A."/>
            <person name="Yoshinaga Y."/>
            <person name="Zwiers L.-H."/>
            <person name="Turgeon B."/>
            <person name="Goodwin S."/>
            <person name="Spatafora J."/>
            <person name="Crous P."/>
            <person name="Grigoriev I."/>
        </authorList>
    </citation>
    <scope>NUCLEOTIDE SEQUENCE</scope>
    <source>
        <strain evidence="20">CBS 116435</strain>
    </source>
</reference>
<dbReference type="PANTHER" id="PTHR21257:SF31">
    <property type="entry name" value="DELTA(24(24(1)))-STEROL REDUCTASE ERG4"/>
    <property type="match status" value="1"/>
</dbReference>
<evidence type="ECO:0000256" key="14">
    <source>
        <dbReference type="ARBA" id="ARBA00023221"/>
    </source>
</evidence>
<keyword evidence="14 18" id="KW-0753">Steroid metabolism</keyword>
<name>A0A9P4UU09_9PEZI</name>
<protein>
    <recommendedName>
        <fullName evidence="16 18">Delta(24(24(1)))-sterol reductase</fullName>
        <ecNumber evidence="16 18">1.3.1.71</ecNumber>
    </recommendedName>
    <alternativeName>
        <fullName evidence="18">C-24(28) sterol reductase</fullName>
    </alternativeName>
    <alternativeName>
        <fullName evidence="18">Sterol Delta(24(28))-reductase</fullName>
    </alternativeName>
</protein>
<evidence type="ECO:0000256" key="13">
    <source>
        <dbReference type="ARBA" id="ARBA00023166"/>
    </source>
</evidence>
<dbReference type="PANTHER" id="PTHR21257">
    <property type="entry name" value="DELTA(14)-STEROL REDUCTASE"/>
    <property type="match status" value="1"/>
</dbReference>
<evidence type="ECO:0000256" key="2">
    <source>
        <dbReference type="ARBA" id="ARBA00005402"/>
    </source>
</evidence>
<feature type="transmembrane region" description="Helical" evidence="18">
    <location>
        <begin position="240"/>
        <end position="262"/>
    </location>
</feature>
<dbReference type="GO" id="GO:0006696">
    <property type="term" value="P:ergosterol biosynthetic process"/>
    <property type="evidence" value="ECO:0007669"/>
    <property type="project" value="TreeGrafter"/>
</dbReference>
<keyword evidence="5" id="KW-0256">Endoplasmic reticulum</keyword>
<dbReference type="InterPro" id="IPR018083">
    <property type="entry name" value="Sterol_reductase_CS"/>
</dbReference>
<dbReference type="PROSITE" id="PS01017">
    <property type="entry name" value="STEROL_REDUCT_1"/>
    <property type="match status" value="1"/>
</dbReference>
<feature type="transmembrane region" description="Helical" evidence="18">
    <location>
        <begin position="398"/>
        <end position="414"/>
    </location>
</feature>
<dbReference type="GO" id="GO:0000246">
    <property type="term" value="F:Delta24(24-1) sterol reductase activity"/>
    <property type="evidence" value="ECO:0007669"/>
    <property type="project" value="UniProtKB-EC"/>
</dbReference>
<proteinExistence type="inferred from homology"/>
<gene>
    <name evidence="20" type="ORF">K431DRAFT_343607</name>
</gene>
<comment type="catalytic activity">
    <reaction evidence="17">
        <text>ergosterol + NADP(+) = ergosta-5,7,22,24(28)-tetraen-3beta-ol + NADPH + H(+)</text>
        <dbReference type="Rhea" id="RHEA:18501"/>
        <dbReference type="ChEBI" id="CHEBI:15378"/>
        <dbReference type="ChEBI" id="CHEBI:16933"/>
        <dbReference type="ChEBI" id="CHEBI:18249"/>
        <dbReference type="ChEBI" id="CHEBI:57783"/>
        <dbReference type="ChEBI" id="CHEBI:58349"/>
        <dbReference type="EC" id="1.3.1.71"/>
    </reaction>
    <physiologicalReaction direction="right-to-left" evidence="17">
        <dbReference type="Rhea" id="RHEA:18503"/>
    </physiologicalReaction>
</comment>
<evidence type="ECO:0000256" key="17">
    <source>
        <dbReference type="ARBA" id="ARBA00048918"/>
    </source>
</evidence>
<dbReference type="FunFam" id="1.20.120.1630:FF:000003">
    <property type="entry name" value="C-24(28) sterol reductase"/>
    <property type="match status" value="1"/>
</dbReference>
<dbReference type="PROSITE" id="PS01018">
    <property type="entry name" value="STEROL_REDUCT_2"/>
    <property type="match status" value="1"/>
</dbReference>
<feature type="compositionally biased region" description="Polar residues" evidence="19">
    <location>
        <begin position="1"/>
        <end position="10"/>
    </location>
</feature>
<dbReference type="OrthoDB" id="5326588at2759"/>
<comment type="caution">
    <text evidence="20">The sequence shown here is derived from an EMBL/GenBank/DDBJ whole genome shotgun (WGS) entry which is preliminary data.</text>
</comment>
<evidence type="ECO:0000256" key="5">
    <source>
        <dbReference type="ARBA" id="ARBA00022824"/>
    </source>
</evidence>
<feature type="compositionally biased region" description="Low complexity" evidence="19">
    <location>
        <begin position="33"/>
        <end position="49"/>
    </location>
</feature>
<feature type="transmembrane region" description="Helical" evidence="18">
    <location>
        <begin position="171"/>
        <end position="191"/>
    </location>
</feature>
<feature type="transmembrane region" description="Helical" evidence="18">
    <location>
        <begin position="212"/>
        <end position="234"/>
    </location>
</feature>
<evidence type="ECO:0000313" key="20">
    <source>
        <dbReference type="EMBL" id="KAF2724680.1"/>
    </source>
</evidence>
<feature type="region of interest" description="Disordered" evidence="19">
    <location>
        <begin position="1"/>
        <end position="54"/>
    </location>
</feature>
<evidence type="ECO:0000256" key="9">
    <source>
        <dbReference type="ARBA" id="ARBA00023002"/>
    </source>
</evidence>
<keyword evidence="9 18" id="KW-0560">Oxidoreductase</keyword>
<comment type="pathway">
    <text evidence="15 18">Steroid metabolism; ergosterol biosynthesis.</text>
</comment>
<evidence type="ECO:0000313" key="21">
    <source>
        <dbReference type="Proteomes" id="UP000799441"/>
    </source>
</evidence>
<dbReference type="Proteomes" id="UP000799441">
    <property type="component" value="Unassembled WGS sequence"/>
</dbReference>
<evidence type="ECO:0000256" key="18">
    <source>
        <dbReference type="RuleBase" id="RU369120"/>
    </source>
</evidence>
<sequence>MTVTRSQSGKTPRKPIPEGFVETPGARRRTTRKSTTSNSRSASPAPNGAPTETAHSIATDPAVKVSEEEQIKAANDVLANGKPKARVIDGWLEGSDPKIDLNPHFDFGGTPGVTAMMIGFPLLMWYMWIGATYYDGKFPHRESSDQSWVDFGKQMVWLAYTGAFPHAKAWAMYWVFLAVQVLFYMTLPGVYSKGKPLPHEGGKQLLYFNNSVWSFYTNIVLALTLHFTGVFKLYTLIDEFGPLMSVAIISGFLVSIAVFISAHVRGKTHRMTGHIIYDFFMGAELNPRLFGLLDFKMFLEVRMPWYILFFMSLSAAARQYEQYGYVSGEIGFILMAHYLYANACSKGEEMICITWDMYYEKLGFMLVFWNMAGVPLSYCHCTIFLANHDPATYAWPKYLLVPLYASYLFAYWVWDTGNSQKNMFRASEKGYQQHRKTFPQLPWKFVDNPQYIKTETGDSLLVDGWYKYARKIHYTADTWFAICWGLITGFHSPFPWFYPIFFCVMITHRAWRDIQRCKEKYGTAWEEYEKRVPYLFIPYVF</sequence>
<evidence type="ECO:0000256" key="3">
    <source>
        <dbReference type="ARBA" id="ARBA00022516"/>
    </source>
</evidence>
<accession>A0A9P4UU09</accession>
<dbReference type="GO" id="GO:0005789">
    <property type="term" value="C:endoplasmic reticulum membrane"/>
    <property type="evidence" value="ECO:0007669"/>
    <property type="project" value="UniProtKB-SubCell"/>
</dbReference>
<dbReference type="EC" id="1.3.1.71" evidence="16 18"/>
<dbReference type="AlphaFoldDB" id="A0A9P4UU09"/>
<evidence type="ECO:0000256" key="4">
    <source>
        <dbReference type="ARBA" id="ARBA00022692"/>
    </source>
</evidence>
<keyword evidence="21" id="KW-1185">Reference proteome</keyword>